<evidence type="ECO:0000313" key="8">
    <source>
        <dbReference type="EMBL" id="MER6615471.1"/>
    </source>
</evidence>
<dbReference type="InterPro" id="IPR009081">
    <property type="entry name" value="PP-bd_ACP"/>
</dbReference>
<keyword evidence="4" id="KW-0012">Acyltransferase</keyword>
<dbReference type="SMART" id="SM00825">
    <property type="entry name" value="PKS_KS"/>
    <property type="match status" value="1"/>
</dbReference>
<reference evidence="8 9" key="1">
    <citation type="submission" date="2024-06" db="EMBL/GenBank/DDBJ databases">
        <title>The Natural Products Discovery Center: Release of the First 8490 Sequenced Strains for Exploring Actinobacteria Biosynthetic Diversity.</title>
        <authorList>
            <person name="Kalkreuter E."/>
            <person name="Kautsar S.A."/>
            <person name="Yang D."/>
            <person name="Bader C.D."/>
            <person name="Teijaro C.N."/>
            <person name="Fluegel L."/>
            <person name="Davis C.M."/>
            <person name="Simpson J.R."/>
            <person name="Lauterbach L."/>
            <person name="Steele A.D."/>
            <person name="Gui C."/>
            <person name="Meng S."/>
            <person name="Li G."/>
            <person name="Viehrig K."/>
            <person name="Ye F."/>
            <person name="Su P."/>
            <person name="Kiefer A.F."/>
            <person name="Nichols A."/>
            <person name="Cepeda A.J."/>
            <person name="Yan W."/>
            <person name="Fan B."/>
            <person name="Jiang Y."/>
            <person name="Adhikari A."/>
            <person name="Zheng C.-J."/>
            <person name="Schuster L."/>
            <person name="Cowan T.M."/>
            <person name="Smanski M.J."/>
            <person name="Chevrette M.G."/>
            <person name="De Carvalho L.P.S."/>
            <person name="Shen B."/>
        </authorList>
    </citation>
    <scope>NUCLEOTIDE SEQUENCE [LARGE SCALE GENOMIC DNA]</scope>
    <source>
        <strain evidence="8 9">NPDC000837</strain>
    </source>
</reference>
<feature type="compositionally biased region" description="Basic and acidic residues" evidence="5">
    <location>
        <begin position="45"/>
        <end position="58"/>
    </location>
</feature>
<feature type="domain" description="Carrier" evidence="6">
    <location>
        <begin position="574"/>
        <end position="649"/>
    </location>
</feature>
<dbReference type="Proteomes" id="UP001445472">
    <property type="component" value="Unassembled WGS sequence"/>
</dbReference>
<keyword evidence="1" id="KW-0596">Phosphopantetheine</keyword>
<evidence type="ECO:0000256" key="4">
    <source>
        <dbReference type="ARBA" id="ARBA00023315"/>
    </source>
</evidence>
<evidence type="ECO:0000259" key="6">
    <source>
        <dbReference type="PROSITE" id="PS50075"/>
    </source>
</evidence>
<evidence type="ECO:0000259" key="7">
    <source>
        <dbReference type="PROSITE" id="PS52004"/>
    </source>
</evidence>
<feature type="domain" description="Ketosynthase family 3 (KS3)" evidence="7">
    <location>
        <begin position="9"/>
        <end position="433"/>
    </location>
</feature>
<dbReference type="InterPro" id="IPR014030">
    <property type="entry name" value="Ketoacyl_synth_N"/>
</dbReference>
<protein>
    <submittedName>
        <fullName evidence="8">Beta-ketoacyl synthase N-terminal-like domain-containing protein</fullName>
    </submittedName>
</protein>
<dbReference type="CDD" id="cd00833">
    <property type="entry name" value="PKS"/>
    <property type="match status" value="1"/>
</dbReference>
<dbReference type="EMBL" id="JBEPBX010000016">
    <property type="protein sequence ID" value="MER6615471.1"/>
    <property type="molecule type" value="Genomic_DNA"/>
</dbReference>
<comment type="caution">
    <text evidence="8">The sequence shown here is derived from an EMBL/GenBank/DDBJ whole genome shotgun (WGS) entry which is preliminary data.</text>
</comment>
<dbReference type="Gene3D" id="3.30.70.3290">
    <property type="match status" value="1"/>
</dbReference>
<dbReference type="PANTHER" id="PTHR43775">
    <property type="entry name" value="FATTY ACID SYNTHASE"/>
    <property type="match status" value="1"/>
</dbReference>
<feature type="region of interest" description="Disordered" evidence="5">
    <location>
        <begin position="39"/>
        <end position="60"/>
    </location>
</feature>
<dbReference type="InterPro" id="IPR016039">
    <property type="entry name" value="Thiolase-like"/>
</dbReference>
<evidence type="ECO:0000256" key="3">
    <source>
        <dbReference type="ARBA" id="ARBA00022679"/>
    </source>
</evidence>
<dbReference type="Pfam" id="PF00109">
    <property type="entry name" value="ketoacyl-synt"/>
    <property type="match status" value="1"/>
</dbReference>
<dbReference type="InterPro" id="IPR020841">
    <property type="entry name" value="PKS_Beta-ketoAc_synthase_dom"/>
</dbReference>
<dbReference type="SUPFAM" id="SSF47336">
    <property type="entry name" value="ACP-like"/>
    <property type="match status" value="1"/>
</dbReference>
<dbReference type="InterPro" id="IPR036736">
    <property type="entry name" value="ACP-like_sf"/>
</dbReference>
<evidence type="ECO:0000256" key="1">
    <source>
        <dbReference type="ARBA" id="ARBA00022450"/>
    </source>
</evidence>
<dbReference type="Pfam" id="PF22621">
    <property type="entry name" value="CurL-like_PKS_C"/>
    <property type="match status" value="1"/>
</dbReference>
<dbReference type="PROSITE" id="PS52004">
    <property type="entry name" value="KS3_2"/>
    <property type="match status" value="1"/>
</dbReference>
<dbReference type="PANTHER" id="PTHR43775:SF37">
    <property type="entry name" value="SI:DKEY-61P9.11"/>
    <property type="match status" value="1"/>
</dbReference>
<evidence type="ECO:0000313" key="9">
    <source>
        <dbReference type="Proteomes" id="UP001445472"/>
    </source>
</evidence>
<dbReference type="InterPro" id="IPR018201">
    <property type="entry name" value="Ketoacyl_synth_AS"/>
</dbReference>
<organism evidence="8 9">
    <name type="scientific">Streptomyces xantholiticus</name>
    <dbReference type="NCBI Taxonomy" id="68285"/>
    <lineage>
        <taxon>Bacteria</taxon>
        <taxon>Bacillati</taxon>
        <taxon>Actinomycetota</taxon>
        <taxon>Actinomycetes</taxon>
        <taxon>Kitasatosporales</taxon>
        <taxon>Streptomycetaceae</taxon>
        <taxon>Streptomyces</taxon>
    </lineage>
</organism>
<dbReference type="RefSeq" id="WP_351977036.1">
    <property type="nucleotide sequence ID" value="NZ_JBEPBX010000016.1"/>
</dbReference>
<dbReference type="Pfam" id="PF00550">
    <property type="entry name" value="PP-binding"/>
    <property type="match status" value="1"/>
</dbReference>
<keyword evidence="2" id="KW-0597">Phosphoprotein</keyword>
<evidence type="ECO:0000256" key="2">
    <source>
        <dbReference type="ARBA" id="ARBA00022553"/>
    </source>
</evidence>
<dbReference type="InterPro" id="IPR050091">
    <property type="entry name" value="PKS_NRPS_Biosynth_Enz"/>
</dbReference>
<keyword evidence="3" id="KW-0808">Transferase</keyword>
<dbReference type="SUPFAM" id="SSF53901">
    <property type="entry name" value="Thiolase-like"/>
    <property type="match status" value="1"/>
</dbReference>
<dbReference type="InterPro" id="IPR014031">
    <property type="entry name" value="Ketoacyl_synth_C"/>
</dbReference>
<dbReference type="Gene3D" id="3.40.47.10">
    <property type="match status" value="1"/>
</dbReference>
<accession>A0ABV1UXF1</accession>
<keyword evidence="9" id="KW-1185">Reference proteome</keyword>
<dbReference type="Pfam" id="PF02801">
    <property type="entry name" value="Ketoacyl-synt_C"/>
    <property type="match status" value="1"/>
</dbReference>
<dbReference type="PROSITE" id="PS50075">
    <property type="entry name" value="CARRIER"/>
    <property type="match status" value="1"/>
</dbReference>
<dbReference type="Gene3D" id="1.10.1200.10">
    <property type="entry name" value="ACP-like"/>
    <property type="match status" value="1"/>
</dbReference>
<name>A0ABV1UXF1_9ACTN</name>
<sequence>MNRTDDVDARSIAVIGMACRLPGADGPDELWDLLRDGVDATSETPPERYDVDSLHSERPGPGMIGSRRAGYLAGMADFDAEFFGMSATEAVELDPQQRLLLMTAWDALEDAGRRPEELAGTRTGVFVGNARADYLELRFREGLQSVTASQLNNFRSLLPARLSYFLDLRGPSVLIDTACSSSLVAVHSAVQSLRVRESPLALVAGVNLALRPDEGVMMTQAGALAADGRSKFADAAADGHTPGDAVGVVVLKRLADALTDGDRIRAVIEGSAVGNDGRTSASVLNPSKTGQVEVLRWAYEDAGVSPADVDFVEAHGAGSPVLDALEITALGEVLGEDRPSDRPLLVGSVKTNIGHAEAAGGIAGLIKTVLCLEHGQVPQSLHLDTATPQVDWDQLPVLVPEKLHDLPDHGRLCRAGVSGQGSSSLNAHVVVRQADPRPAVATKKTAGRPYLLPLSARTPEALAALCRAYTAYLGADGPGTAFPLRDICYSAAVRRQHHEHRLAVVASSHEEMAAALGGAGESQGRKRTPRKLAEAVELYRKGGTVDWKATSGEPGRFVPLPGYPWQTKRYWPDGEREERTGDLADWVLREHARTTYDDDSTLVDVGIDSLAKLRIIVELSQQTGHEVDPEELGGLRTVGALREWIRATEARTA</sequence>
<proteinExistence type="predicted"/>
<gene>
    <name evidence="8" type="ORF">ABT276_19335</name>
</gene>
<dbReference type="PROSITE" id="PS00606">
    <property type="entry name" value="KS3_1"/>
    <property type="match status" value="1"/>
</dbReference>
<evidence type="ECO:0000256" key="5">
    <source>
        <dbReference type="SAM" id="MobiDB-lite"/>
    </source>
</evidence>